<keyword evidence="5" id="KW-1185">Reference proteome</keyword>
<evidence type="ECO:0008006" key="6">
    <source>
        <dbReference type="Google" id="ProtNLM"/>
    </source>
</evidence>
<feature type="compositionally biased region" description="Low complexity" evidence="1">
    <location>
        <begin position="407"/>
        <end position="418"/>
    </location>
</feature>
<dbReference type="Pfam" id="PF14309">
    <property type="entry name" value="DUF4378"/>
    <property type="match status" value="1"/>
</dbReference>
<reference evidence="5" key="1">
    <citation type="journal article" date="2017" name="Nat. Commun.">
        <title>The asparagus genome sheds light on the origin and evolution of a young Y chromosome.</title>
        <authorList>
            <person name="Harkess A."/>
            <person name="Zhou J."/>
            <person name="Xu C."/>
            <person name="Bowers J.E."/>
            <person name="Van der Hulst R."/>
            <person name="Ayyampalayam S."/>
            <person name="Mercati F."/>
            <person name="Riccardi P."/>
            <person name="McKain M.R."/>
            <person name="Kakrana A."/>
            <person name="Tang H."/>
            <person name="Ray J."/>
            <person name="Groenendijk J."/>
            <person name="Arikit S."/>
            <person name="Mathioni S.M."/>
            <person name="Nakano M."/>
            <person name="Shan H."/>
            <person name="Telgmann-Rauber A."/>
            <person name="Kanno A."/>
            <person name="Yue Z."/>
            <person name="Chen H."/>
            <person name="Li W."/>
            <person name="Chen Y."/>
            <person name="Xu X."/>
            <person name="Zhang Y."/>
            <person name="Luo S."/>
            <person name="Chen H."/>
            <person name="Gao J."/>
            <person name="Mao Z."/>
            <person name="Pires J.C."/>
            <person name="Luo M."/>
            <person name="Kudrna D."/>
            <person name="Wing R.A."/>
            <person name="Meyers B.C."/>
            <person name="Yi K."/>
            <person name="Kong H."/>
            <person name="Lavrijsen P."/>
            <person name="Sunseri F."/>
            <person name="Falavigna A."/>
            <person name="Ye Y."/>
            <person name="Leebens-Mack J.H."/>
            <person name="Chen G."/>
        </authorList>
    </citation>
    <scope>NUCLEOTIDE SEQUENCE [LARGE SCALE GENOMIC DNA]</scope>
    <source>
        <strain evidence="5">cv. DH0086</strain>
    </source>
</reference>
<feature type="compositionally biased region" description="Polar residues" evidence="1">
    <location>
        <begin position="237"/>
        <end position="249"/>
    </location>
</feature>
<dbReference type="Proteomes" id="UP000243459">
    <property type="component" value="Chromosome 3"/>
</dbReference>
<dbReference type="PANTHER" id="PTHR31680:SF4">
    <property type="entry name" value="LONGIFOLIA PROTEIN"/>
    <property type="match status" value="1"/>
</dbReference>
<dbReference type="EMBL" id="CM007383">
    <property type="protein sequence ID" value="ONK76379.1"/>
    <property type="molecule type" value="Genomic_DNA"/>
</dbReference>
<dbReference type="InterPro" id="IPR032795">
    <property type="entry name" value="DUF3741-assoc"/>
</dbReference>
<feature type="region of interest" description="Disordered" evidence="1">
    <location>
        <begin position="39"/>
        <end position="108"/>
    </location>
</feature>
<dbReference type="AlphaFoldDB" id="A0A5P1FHK7"/>
<feature type="compositionally biased region" description="Basic residues" evidence="1">
    <location>
        <begin position="430"/>
        <end position="439"/>
    </location>
</feature>
<dbReference type="Gramene" id="ONK76379">
    <property type="protein sequence ID" value="ONK76379"/>
    <property type="gene ID" value="A4U43_C03F27070"/>
</dbReference>
<dbReference type="OrthoDB" id="1929599at2759"/>
<feature type="region of interest" description="Disordered" evidence="1">
    <location>
        <begin position="237"/>
        <end position="268"/>
    </location>
</feature>
<feature type="domain" description="DUF4378" evidence="2">
    <location>
        <begin position="605"/>
        <end position="722"/>
    </location>
</feature>
<accession>A0A5P1FHK7</accession>
<feature type="compositionally biased region" description="Basic and acidic residues" evidence="1">
    <location>
        <begin position="368"/>
        <end position="381"/>
    </location>
</feature>
<name>A0A5P1FHK7_ASPOF</name>
<organism evidence="4 5">
    <name type="scientific">Asparagus officinalis</name>
    <name type="common">Garden asparagus</name>
    <dbReference type="NCBI Taxonomy" id="4686"/>
    <lineage>
        <taxon>Eukaryota</taxon>
        <taxon>Viridiplantae</taxon>
        <taxon>Streptophyta</taxon>
        <taxon>Embryophyta</taxon>
        <taxon>Tracheophyta</taxon>
        <taxon>Spermatophyta</taxon>
        <taxon>Magnoliopsida</taxon>
        <taxon>Liliopsida</taxon>
        <taxon>Asparagales</taxon>
        <taxon>Asparagaceae</taxon>
        <taxon>Asparagoideae</taxon>
        <taxon>Asparagus</taxon>
    </lineage>
</organism>
<dbReference type="InterPro" id="IPR033334">
    <property type="entry name" value="LNG1/2"/>
</dbReference>
<feature type="compositionally biased region" description="Basic and acidic residues" evidence="1">
    <location>
        <begin position="250"/>
        <end position="264"/>
    </location>
</feature>
<feature type="compositionally biased region" description="Polar residues" evidence="1">
    <location>
        <begin position="317"/>
        <end position="328"/>
    </location>
</feature>
<evidence type="ECO:0000313" key="5">
    <source>
        <dbReference type="Proteomes" id="UP000243459"/>
    </source>
</evidence>
<dbReference type="InterPro" id="IPR025486">
    <property type="entry name" value="DUF4378"/>
</dbReference>
<proteinExistence type="predicted"/>
<feature type="region of interest" description="Disordered" evidence="1">
    <location>
        <begin position="310"/>
        <end position="443"/>
    </location>
</feature>
<feature type="domain" description="DUF3741" evidence="3">
    <location>
        <begin position="222"/>
        <end position="240"/>
    </location>
</feature>
<dbReference type="PANTHER" id="PTHR31680">
    <property type="entry name" value="LONGIFOLIA PROTEIN"/>
    <property type="match status" value="1"/>
</dbReference>
<protein>
    <recommendedName>
        <fullName evidence="6">DUF4378 domain-containing protein</fullName>
    </recommendedName>
</protein>
<feature type="compositionally biased region" description="Basic and acidic residues" evidence="1">
    <location>
        <begin position="345"/>
        <end position="354"/>
    </location>
</feature>
<dbReference type="Pfam" id="PF14383">
    <property type="entry name" value="VARLMGL"/>
    <property type="match status" value="1"/>
</dbReference>
<evidence type="ECO:0000259" key="3">
    <source>
        <dbReference type="Pfam" id="PF14383"/>
    </source>
</evidence>
<feature type="compositionally biased region" description="Basic and acidic residues" evidence="1">
    <location>
        <begin position="73"/>
        <end position="86"/>
    </location>
</feature>
<gene>
    <name evidence="4" type="ORF">A4U43_C03F27070</name>
</gene>
<feature type="compositionally biased region" description="Low complexity" evidence="1">
    <location>
        <begin position="92"/>
        <end position="107"/>
    </location>
</feature>
<evidence type="ECO:0000259" key="2">
    <source>
        <dbReference type="Pfam" id="PF14309"/>
    </source>
</evidence>
<evidence type="ECO:0000313" key="4">
    <source>
        <dbReference type="EMBL" id="ONK76379.1"/>
    </source>
</evidence>
<sequence length="745" mass="84403">MSAKLLMGLSEENPELERQIGCMTGIFQVFDRHHRITGRRFSGQNHKRLTSGHSQLSSNTYTEEHNPGSPQIVREHNRNKSSKENQKIPVESSASISSSPSTSYSASQTKPICNDFRDVIKDSINGEFRVLSVKTSVKDEIKKDKVLKYRDSPRPIMSVDMNDSIQVLTRLREAPRFSCDGREMTRSKSITKLRELPRLSLDSRESSLQSSNFSRSSLNQGIPSVVAKLMGLDALPSSESQEPTKLARTNTEKYSGEGEKERISKHSYQQTESVYSQIDRRAKELEFSHSNKDLRALKHILDTMQAKGILGSKETESQQSKNLKPTDSQKFESPIVIMKPAKSIKRSEGLEGLKKVQTSDPATRKKAKDQTPKEKKTEESNSQKIRAPLMQRSPRRQQPSRERSESPVKSSGSSSPRVQQRKIEPEKKPRALTRKKKAERKPFEPLLQNRNLRVKSQIQMDDNQGKKSAEICQREHGDISSATMIINSPSCEKDNEMIQNEDTSSIDSAIVSVEQPSPNSVLEAAFYQDDLPLSPMNKISCTNEDNDKMISMNLANAITSKLSSEIHLQKRCVIKNLVNDLSQISPTDDDCDHVFQILMSAGIQENTPQPKSNADKLHQDLIFDIIKEILVQKLELMIHGPQIDLFNRAKKINSQYLWTELCSEIKQVLVKRPTSMNVEEEDLRFRKDLLIQTSCGWEDLGIEVPGIVLDIERSIFKDLIDEIVTSEACSSLQVKGARRRRKLYV</sequence>
<evidence type="ECO:0000256" key="1">
    <source>
        <dbReference type="SAM" id="MobiDB-lite"/>
    </source>
</evidence>
<feature type="compositionally biased region" description="Polar residues" evidence="1">
    <location>
        <begin position="51"/>
        <end position="61"/>
    </location>
</feature>
<dbReference type="OMA" id="CENTSRD"/>
<dbReference type="GO" id="GO:0051513">
    <property type="term" value="P:regulation of monopolar cell growth"/>
    <property type="evidence" value="ECO:0007669"/>
    <property type="project" value="InterPro"/>
</dbReference>